<reference evidence="9" key="1">
    <citation type="submission" date="2016-06" db="EMBL/GenBank/DDBJ databases">
        <authorList>
            <person name="Varghese N."/>
            <person name="Submissions Spin"/>
        </authorList>
    </citation>
    <scope>NUCLEOTIDE SEQUENCE [LARGE SCALE GENOMIC DNA]</scope>
    <source>
        <strain evidence="9">DSM 45160</strain>
    </source>
</reference>
<dbReference type="GO" id="GO:0030170">
    <property type="term" value="F:pyridoxal phosphate binding"/>
    <property type="evidence" value="ECO:0007669"/>
    <property type="project" value="InterPro"/>
</dbReference>
<evidence type="ECO:0000256" key="3">
    <source>
        <dbReference type="ARBA" id="ARBA00012239"/>
    </source>
</evidence>
<gene>
    <name evidence="8" type="ORF">GA0070612_3142</name>
</gene>
<keyword evidence="9" id="KW-1185">Reference proteome</keyword>
<evidence type="ECO:0000256" key="6">
    <source>
        <dbReference type="ARBA" id="ARBA00050776"/>
    </source>
</evidence>
<dbReference type="RefSeq" id="WP_088988561.1">
    <property type="nucleotide sequence ID" value="NZ_LT607409.1"/>
</dbReference>
<dbReference type="AlphaFoldDB" id="A0A1C4X2J1"/>
<evidence type="ECO:0000256" key="1">
    <source>
        <dbReference type="ARBA" id="ARBA00001933"/>
    </source>
</evidence>
<organism evidence="8 9">
    <name type="scientific">Micromonospora chokoriensis</name>
    <dbReference type="NCBI Taxonomy" id="356851"/>
    <lineage>
        <taxon>Bacteria</taxon>
        <taxon>Bacillati</taxon>
        <taxon>Actinomycetota</taxon>
        <taxon>Actinomycetes</taxon>
        <taxon>Micromonosporales</taxon>
        <taxon>Micromonosporaceae</taxon>
        <taxon>Micromonospora</taxon>
    </lineage>
</organism>
<dbReference type="InterPro" id="IPR015422">
    <property type="entry name" value="PyrdxlP-dep_Trfase_small"/>
</dbReference>
<evidence type="ECO:0000256" key="2">
    <source>
        <dbReference type="ARBA" id="ARBA00010447"/>
    </source>
</evidence>
<name>A0A1C4X2J1_9ACTN</name>
<dbReference type="InterPro" id="IPR015424">
    <property type="entry name" value="PyrdxlP-dep_Trfase"/>
</dbReference>
<dbReference type="EC" id="2.8.1.7" evidence="3"/>
<dbReference type="InterPro" id="IPR015421">
    <property type="entry name" value="PyrdxlP-dep_Trfase_major"/>
</dbReference>
<keyword evidence="5" id="KW-0663">Pyridoxal phosphate</keyword>
<dbReference type="PANTHER" id="PTHR43586:SF8">
    <property type="entry name" value="CYSTEINE DESULFURASE 1, CHLOROPLASTIC"/>
    <property type="match status" value="1"/>
</dbReference>
<evidence type="ECO:0000259" key="7">
    <source>
        <dbReference type="Pfam" id="PF00266"/>
    </source>
</evidence>
<dbReference type="InterPro" id="IPR000192">
    <property type="entry name" value="Aminotrans_V_dom"/>
</dbReference>
<accession>A0A1C4X2J1</accession>
<dbReference type="EMBL" id="LT607409">
    <property type="protein sequence ID" value="SCF02685.1"/>
    <property type="molecule type" value="Genomic_DNA"/>
</dbReference>
<comment type="cofactor">
    <cofactor evidence="1">
        <name>pyridoxal 5'-phosphate</name>
        <dbReference type="ChEBI" id="CHEBI:597326"/>
    </cofactor>
</comment>
<dbReference type="eggNOG" id="COG0520">
    <property type="taxonomic scope" value="Bacteria"/>
</dbReference>
<dbReference type="NCBIfam" id="TIGR01979">
    <property type="entry name" value="sufS"/>
    <property type="match status" value="1"/>
</dbReference>
<proteinExistence type="inferred from homology"/>
<dbReference type="Proteomes" id="UP000198224">
    <property type="component" value="Chromosome I"/>
</dbReference>
<comment type="similarity">
    <text evidence="2">Belongs to the class-V pyridoxal-phosphate-dependent aminotransferase family. Csd subfamily.</text>
</comment>
<dbReference type="Gene3D" id="3.90.1150.10">
    <property type="entry name" value="Aspartate Aminotransferase, domain 1"/>
    <property type="match status" value="1"/>
</dbReference>
<dbReference type="InterPro" id="IPR010970">
    <property type="entry name" value="Cys_dSase_SufS"/>
</dbReference>
<comment type="catalytic activity">
    <reaction evidence="6">
        <text>(sulfur carrier)-H + L-cysteine = (sulfur carrier)-SH + L-alanine</text>
        <dbReference type="Rhea" id="RHEA:43892"/>
        <dbReference type="Rhea" id="RHEA-COMP:14737"/>
        <dbReference type="Rhea" id="RHEA-COMP:14739"/>
        <dbReference type="ChEBI" id="CHEBI:29917"/>
        <dbReference type="ChEBI" id="CHEBI:35235"/>
        <dbReference type="ChEBI" id="CHEBI:57972"/>
        <dbReference type="ChEBI" id="CHEBI:64428"/>
        <dbReference type="EC" id="2.8.1.7"/>
    </reaction>
</comment>
<evidence type="ECO:0000256" key="4">
    <source>
        <dbReference type="ARBA" id="ARBA00022679"/>
    </source>
</evidence>
<dbReference type="SUPFAM" id="SSF53383">
    <property type="entry name" value="PLP-dependent transferases"/>
    <property type="match status" value="1"/>
</dbReference>
<dbReference type="GO" id="GO:0031071">
    <property type="term" value="F:cysteine desulfurase activity"/>
    <property type="evidence" value="ECO:0007669"/>
    <property type="project" value="UniProtKB-EC"/>
</dbReference>
<dbReference type="CDD" id="cd06453">
    <property type="entry name" value="SufS_like"/>
    <property type="match status" value="1"/>
</dbReference>
<dbReference type="Gene3D" id="3.40.640.10">
    <property type="entry name" value="Type I PLP-dependent aspartate aminotransferase-like (Major domain)"/>
    <property type="match status" value="1"/>
</dbReference>
<protein>
    <recommendedName>
        <fullName evidence="3">cysteine desulfurase</fullName>
        <ecNumber evidence="3">2.8.1.7</ecNumber>
    </recommendedName>
</protein>
<evidence type="ECO:0000313" key="8">
    <source>
        <dbReference type="EMBL" id="SCF02685.1"/>
    </source>
</evidence>
<dbReference type="Pfam" id="PF00266">
    <property type="entry name" value="Aminotran_5"/>
    <property type="match status" value="1"/>
</dbReference>
<dbReference type="GO" id="GO:0006534">
    <property type="term" value="P:cysteine metabolic process"/>
    <property type="evidence" value="ECO:0007669"/>
    <property type="project" value="InterPro"/>
</dbReference>
<evidence type="ECO:0000256" key="5">
    <source>
        <dbReference type="ARBA" id="ARBA00022898"/>
    </source>
</evidence>
<feature type="domain" description="Aminotransferase class V" evidence="7">
    <location>
        <begin position="41"/>
        <end position="422"/>
    </location>
</feature>
<sequence>MTSIAIPEGMPQYDDVPRFDVARVRADFPILGREINGHPLVYLDSANTSHKPRQVLDVLDEHYARHNANVSRSVHTLGTEATEAYEGARAKVAAFINAPSVDEVVFTKNSTEAINIVAYAFSNASLRPDADSRFRLGPGDEVVISEMEHHSNIVPWQLLCERTGATLRWFPVTDQGRLDESGLEDLVTERTKIVSLVHTSNILGTVNATSRITARVREVGALLLLDCSQSVPHLPIDVVDLDADYIVFTGHKMCGPTGIGVLWGRGELLAAMPPVMGGGSMIETVTMARSTFAAPPARFEAGTPPIAEAVALGAAVDYLTGVGMRAIQWHEKELTAYALDALASVPDLRIFGPTVPVGRGGTISFALGDVHPHDVGQVLDSLGVQVRVGHHCAKPVCSRFGVPAMTRASFYLYTTTEEIDALVAGLEQVRKVFD</sequence>
<keyword evidence="4" id="KW-0808">Transferase</keyword>
<dbReference type="PANTHER" id="PTHR43586">
    <property type="entry name" value="CYSTEINE DESULFURASE"/>
    <property type="match status" value="1"/>
</dbReference>
<evidence type="ECO:0000313" key="9">
    <source>
        <dbReference type="Proteomes" id="UP000198224"/>
    </source>
</evidence>